<comment type="caution">
    <text evidence="1">The sequence shown here is derived from an EMBL/GenBank/DDBJ whole genome shotgun (WGS) entry which is preliminary data.</text>
</comment>
<keyword evidence="2" id="KW-1185">Reference proteome</keyword>
<protein>
    <submittedName>
        <fullName evidence="1">Uncharacterized protein</fullName>
    </submittedName>
</protein>
<accession>A0A0V0RVA2</accession>
<proteinExistence type="predicted"/>
<dbReference type="AlphaFoldDB" id="A0A0V0RVA2"/>
<evidence type="ECO:0000313" key="2">
    <source>
        <dbReference type="Proteomes" id="UP000054630"/>
    </source>
</evidence>
<sequence length="79" mass="9069">MFIFLEIARKSKNARYNGILGICKLMKTEMNSNYCFKCAFIASQANKSETLSISQCFLKFITRNKISDAFQSKVKGREI</sequence>
<dbReference type="Proteomes" id="UP000054630">
    <property type="component" value="Unassembled WGS sequence"/>
</dbReference>
<name>A0A0V0RVA2_9BILA</name>
<reference evidence="1 2" key="1">
    <citation type="submission" date="2015-01" db="EMBL/GenBank/DDBJ databases">
        <title>Evolution of Trichinella species and genotypes.</title>
        <authorList>
            <person name="Korhonen P.K."/>
            <person name="Edoardo P."/>
            <person name="Giuseppe L.R."/>
            <person name="Gasser R.B."/>
        </authorList>
    </citation>
    <scope>NUCLEOTIDE SEQUENCE [LARGE SCALE GENOMIC DNA]</scope>
    <source>
        <strain evidence="1">ISS37</strain>
    </source>
</reference>
<gene>
    <name evidence="1" type="ORF">T07_3557</name>
</gene>
<dbReference type="EMBL" id="JYDL01000073">
    <property type="protein sequence ID" value="KRX18408.1"/>
    <property type="molecule type" value="Genomic_DNA"/>
</dbReference>
<organism evidence="1 2">
    <name type="scientific">Trichinella nelsoni</name>
    <dbReference type="NCBI Taxonomy" id="6336"/>
    <lineage>
        <taxon>Eukaryota</taxon>
        <taxon>Metazoa</taxon>
        <taxon>Ecdysozoa</taxon>
        <taxon>Nematoda</taxon>
        <taxon>Enoplea</taxon>
        <taxon>Dorylaimia</taxon>
        <taxon>Trichinellida</taxon>
        <taxon>Trichinellidae</taxon>
        <taxon>Trichinella</taxon>
    </lineage>
</organism>
<evidence type="ECO:0000313" key="1">
    <source>
        <dbReference type="EMBL" id="KRX18408.1"/>
    </source>
</evidence>